<reference evidence="4" key="1">
    <citation type="submission" date="2021-06" db="EMBL/GenBank/DDBJ databases">
        <title>44 bacteria genomes isolated from Dapeng, Shenzhen.</title>
        <authorList>
            <person name="Zheng W."/>
            <person name="Yu S."/>
            <person name="Huang Y."/>
        </authorList>
    </citation>
    <scope>NUCLEOTIDE SEQUENCE</scope>
    <source>
        <strain evidence="4">DP5N28-2</strain>
    </source>
</reference>
<dbReference type="EMBL" id="JAHVHU010000005">
    <property type="protein sequence ID" value="MBY5957519.1"/>
    <property type="molecule type" value="Genomic_DNA"/>
</dbReference>
<organism evidence="4 5">
    <name type="scientific">Membranihabitans marinus</name>
    <dbReference type="NCBI Taxonomy" id="1227546"/>
    <lineage>
        <taxon>Bacteria</taxon>
        <taxon>Pseudomonadati</taxon>
        <taxon>Bacteroidota</taxon>
        <taxon>Saprospiria</taxon>
        <taxon>Saprospirales</taxon>
        <taxon>Saprospiraceae</taxon>
        <taxon>Membranihabitans</taxon>
    </lineage>
</organism>
<dbReference type="GO" id="GO:0005829">
    <property type="term" value="C:cytosol"/>
    <property type="evidence" value="ECO:0007669"/>
    <property type="project" value="TreeGrafter"/>
</dbReference>
<gene>
    <name evidence="4" type="ORF">KUV50_05180</name>
</gene>
<dbReference type="InterPro" id="IPR003736">
    <property type="entry name" value="PAAI_dom"/>
</dbReference>
<dbReference type="NCBIfam" id="TIGR00369">
    <property type="entry name" value="unchar_dom_1"/>
    <property type="match status" value="1"/>
</dbReference>
<name>A0A953HKE3_9BACT</name>
<proteinExistence type="inferred from homology"/>
<keyword evidence="5" id="KW-1185">Reference proteome</keyword>
<comment type="similarity">
    <text evidence="1">Belongs to the thioesterase PaaI family.</text>
</comment>
<dbReference type="InterPro" id="IPR029069">
    <property type="entry name" value="HotDog_dom_sf"/>
</dbReference>
<evidence type="ECO:0000256" key="1">
    <source>
        <dbReference type="ARBA" id="ARBA00008324"/>
    </source>
</evidence>
<dbReference type="Proteomes" id="UP000753961">
    <property type="component" value="Unassembled WGS sequence"/>
</dbReference>
<dbReference type="AlphaFoldDB" id="A0A953HKE3"/>
<dbReference type="InterPro" id="IPR006683">
    <property type="entry name" value="Thioestr_dom"/>
</dbReference>
<dbReference type="CDD" id="cd03443">
    <property type="entry name" value="PaaI_thioesterase"/>
    <property type="match status" value="1"/>
</dbReference>
<evidence type="ECO:0000259" key="3">
    <source>
        <dbReference type="Pfam" id="PF03061"/>
    </source>
</evidence>
<evidence type="ECO:0000313" key="5">
    <source>
        <dbReference type="Proteomes" id="UP000753961"/>
    </source>
</evidence>
<feature type="domain" description="Thioesterase" evidence="3">
    <location>
        <begin position="51"/>
        <end position="130"/>
    </location>
</feature>
<evidence type="ECO:0000256" key="2">
    <source>
        <dbReference type="ARBA" id="ARBA00022801"/>
    </source>
</evidence>
<dbReference type="PANTHER" id="PTHR43240">
    <property type="entry name" value="1,4-DIHYDROXY-2-NAPHTHOYL-COA THIOESTERASE 1"/>
    <property type="match status" value="1"/>
</dbReference>
<sequence>MSIWKQRVTIDHLNRLNENTMGASIGIEFTSIGDNYLEATMPVDHRTVQPMGLLHGGASVAMAETLGSVAGVLVLENTDQQAVVGIEINANHLRAATEGIVTGRVEPIRIGRSIQVWRIIIRDEQNRQICESRLTTMVINRGA</sequence>
<dbReference type="PANTHER" id="PTHR43240:SF5">
    <property type="entry name" value="1,4-DIHYDROXY-2-NAPHTHOYL-COA THIOESTERASE 1"/>
    <property type="match status" value="1"/>
</dbReference>
<dbReference type="RefSeq" id="WP_222579038.1">
    <property type="nucleotide sequence ID" value="NZ_JAHVHU010000005.1"/>
</dbReference>
<evidence type="ECO:0000313" key="4">
    <source>
        <dbReference type="EMBL" id="MBY5957519.1"/>
    </source>
</evidence>
<dbReference type="Gene3D" id="3.10.129.10">
    <property type="entry name" value="Hotdog Thioesterase"/>
    <property type="match status" value="1"/>
</dbReference>
<dbReference type="Pfam" id="PF03061">
    <property type="entry name" value="4HBT"/>
    <property type="match status" value="1"/>
</dbReference>
<comment type="caution">
    <text evidence="4">The sequence shown here is derived from an EMBL/GenBank/DDBJ whole genome shotgun (WGS) entry which is preliminary data.</text>
</comment>
<protein>
    <submittedName>
        <fullName evidence="4">Hotdog fold thioesterase</fullName>
    </submittedName>
</protein>
<dbReference type="GO" id="GO:0061522">
    <property type="term" value="F:1,4-dihydroxy-2-naphthoyl-CoA thioesterase activity"/>
    <property type="evidence" value="ECO:0007669"/>
    <property type="project" value="TreeGrafter"/>
</dbReference>
<accession>A0A953HKE3</accession>
<keyword evidence="2" id="KW-0378">Hydrolase</keyword>
<dbReference type="SUPFAM" id="SSF54637">
    <property type="entry name" value="Thioesterase/thiol ester dehydrase-isomerase"/>
    <property type="match status" value="1"/>
</dbReference>